<evidence type="ECO:0000256" key="2">
    <source>
        <dbReference type="ARBA" id="ARBA00022801"/>
    </source>
</evidence>
<dbReference type="PANTHER" id="PTHR42646">
    <property type="entry name" value="FLAP ENDONUCLEASE XNI"/>
    <property type="match status" value="1"/>
</dbReference>
<protein>
    <submittedName>
        <fullName evidence="5">Unannotated protein</fullName>
    </submittedName>
</protein>
<feature type="domain" description="5'-3' exonuclease" evidence="4">
    <location>
        <begin position="1"/>
        <end position="271"/>
    </location>
</feature>
<dbReference type="AlphaFoldDB" id="A0A6J7G5A6"/>
<dbReference type="InterPro" id="IPR020046">
    <property type="entry name" value="5-3_exonucl_a-hlix_arch_N"/>
</dbReference>
<sequence length="299" mass="32077">MPGLLVLDSASLYYRAFYALPESMTSPQGEPVNAVRGFLDTLARLIDDRSPDAIACCWDLDWRPQWRVELMPSYKTHRLAQEGDGSGEETPDTLSPQVPVLEAVLRALGVAVAGVEGFEADDVIGSLATQYDGPVAVVSGDRDLMQLVNDRVTLLYTGAPGKIDPYDPAAVFARFRVRADQYVDYAVMKGDPSDGLPGVPGVGEKTAAKLLAEHGDLPGIQQAAADPASKITPKIRGSIIDSADYIERAVRVVTVVRDLAVEVDVRRSSTSPDAEGLSTLTERWGLAASVKRLQAALAK</sequence>
<dbReference type="SMART" id="SM00279">
    <property type="entry name" value="HhH2"/>
    <property type="match status" value="1"/>
</dbReference>
<dbReference type="Gene3D" id="3.40.50.1010">
    <property type="entry name" value="5'-nuclease"/>
    <property type="match status" value="1"/>
</dbReference>
<gene>
    <name evidence="5" type="ORF">UFOPK3610_00205</name>
</gene>
<dbReference type="GO" id="GO:0008409">
    <property type="term" value="F:5'-3' exonuclease activity"/>
    <property type="evidence" value="ECO:0007669"/>
    <property type="project" value="InterPro"/>
</dbReference>
<organism evidence="5">
    <name type="scientific">freshwater metagenome</name>
    <dbReference type="NCBI Taxonomy" id="449393"/>
    <lineage>
        <taxon>unclassified sequences</taxon>
        <taxon>metagenomes</taxon>
        <taxon>ecological metagenomes</taxon>
    </lineage>
</organism>
<dbReference type="CDD" id="cd09859">
    <property type="entry name" value="PIN_53EXO"/>
    <property type="match status" value="1"/>
</dbReference>
<proteinExistence type="predicted"/>
<reference evidence="5" key="1">
    <citation type="submission" date="2020-05" db="EMBL/GenBank/DDBJ databases">
        <authorList>
            <person name="Chiriac C."/>
            <person name="Salcher M."/>
            <person name="Ghai R."/>
            <person name="Kavagutti S V."/>
        </authorList>
    </citation>
    <scope>NUCLEOTIDE SEQUENCE</scope>
</reference>
<keyword evidence="2" id="KW-0378">Hydrolase</keyword>
<accession>A0A6J7G5A6</accession>
<dbReference type="InterPro" id="IPR008918">
    <property type="entry name" value="HhH2"/>
</dbReference>
<dbReference type="CDD" id="cd09898">
    <property type="entry name" value="H3TH_53EXO"/>
    <property type="match status" value="1"/>
</dbReference>
<dbReference type="SUPFAM" id="SSF88723">
    <property type="entry name" value="PIN domain-like"/>
    <property type="match status" value="1"/>
</dbReference>
<evidence type="ECO:0000259" key="4">
    <source>
        <dbReference type="SMART" id="SM00475"/>
    </source>
</evidence>
<dbReference type="Pfam" id="PF01367">
    <property type="entry name" value="5_3_exonuc"/>
    <property type="match status" value="1"/>
</dbReference>
<dbReference type="PANTHER" id="PTHR42646:SF2">
    <property type="entry name" value="5'-3' EXONUCLEASE FAMILY PROTEIN"/>
    <property type="match status" value="1"/>
</dbReference>
<dbReference type="SUPFAM" id="SSF47807">
    <property type="entry name" value="5' to 3' exonuclease, C-terminal subdomain"/>
    <property type="match status" value="1"/>
</dbReference>
<dbReference type="GO" id="GO:0017108">
    <property type="term" value="F:5'-flap endonuclease activity"/>
    <property type="evidence" value="ECO:0007669"/>
    <property type="project" value="InterPro"/>
</dbReference>
<dbReference type="GO" id="GO:0033567">
    <property type="term" value="P:DNA replication, Okazaki fragment processing"/>
    <property type="evidence" value="ECO:0007669"/>
    <property type="project" value="InterPro"/>
</dbReference>
<name>A0A6J7G5A6_9ZZZZ</name>
<dbReference type="EMBL" id="CAFBMR010000003">
    <property type="protein sequence ID" value="CAB4902366.1"/>
    <property type="molecule type" value="Genomic_DNA"/>
</dbReference>
<dbReference type="Gene3D" id="1.10.150.20">
    <property type="entry name" value="5' to 3' exonuclease, C-terminal subdomain"/>
    <property type="match status" value="1"/>
</dbReference>
<dbReference type="SMART" id="SM00475">
    <property type="entry name" value="53EXOc"/>
    <property type="match status" value="1"/>
</dbReference>
<dbReference type="InterPro" id="IPR020045">
    <property type="entry name" value="DNA_polI_H3TH"/>
</dbReference>
<dbReference type="Pfam" id="PF02739">
    <property type="entry name" value="5_3_exonuc_N"/>
    <property type="match status" value="1"/>
</dbReference>
<evidence type="ECO:0000313" key="5">
    <source>
        <dbReference type="EMBL" id="CAB4902366.1"/>
    </source>
</evidence>
<dbReference type="InterPro" id="IPR036279">
    <property type="entry name" value="5-3_exonuclease_C_sf"/>
</dbReference>
<dbReference type="InterPro" id="IPR002421">
    <property type="entry name" value="5-3_exonuclease"/>
</dbReference>
<evidence type="ECO:0000256" key="1">
    <source>
        <dbReference type="ARBA" id="ARBA00022722"/>
    </source>
</evidence>
<evidence type="ECO:0000256" key="3">
    <source>
        <dbReference type="ARBA" id="ARBA00023125"/>
    </source>
</evidence>
<dbReference type="GO" id="GO:0003677">
    <property type="term" value="F:DNA binding"/>
    <property type="evidence" value="ECO:0007669"/>
    <property type="project" value="UniProtKB-KW"/>
</dbReference>
<dbReference type="InterPro" id="IPR038969">
    <property type="entry name" value="FEN"/>
</dbReference>
<dbReference type="InterPro" id="IPR029060">
    <property type="entry name" value="PIN-like_dom_sf"/>
</dbReference>
<keyword evidence="1" id="KW-0540">Nuclease</keyword>
<keyword evidence="3" id="KW-0238">DNA-binding</keyword>